<feature type="region of interest" description="Disordered" evidence="5">
    <location>
        <begin position="861"/>
        <end position="898"/>
    </location>
</feature>
<feature type="region of interest" description="Disordered" evidence="5">
    <location>
        <begin position="558"/>
        <end position="581"/>
    </location>
</feature>
<evidence type="ECO:0000256" key="1">
    <source>
        <dbReference type="ARBA" id="ARBA00008134"/>
    </source>
</evidence>
<dbReference type="InterPro" id="IPR001680">
    <property type="entry name" value="WD40_rpt"/>
</dbReference>
<dbReference type="SUPFAM" id="SSF50978">
    <property type="entry name" value="WD40 repeat-like"/>
    <property type="match status" value="1"/>
</dbReference>
<dbReference type="PANTHER" id="PTHR46200:SF1">
    <property type="entry name" value="GATOR COMPLEX PROTEIN WDR24"/>
    <property type="match status" value="1"/>
</dbReference>
<evidence type="ECO:0000259" key="6">
    <source>
        <dbReference type="Pfam" id="PF17120"/>
    </source>
</evidence>
<name>A0A1I7TMQ3_9PELO</name>
<dbReference type="InterPro" id="IPR015943">
    <property type="entry name" value="WD40/YVTN_repeat-like_dom_sf"/>
</dbReference>
<protein>
    <recommendedName>
        <fullName evidence="4">GATOR2 complex protein WDR24</fullName>
    </recommendedName>
</protein>
<reference evidence="8" key="1">
    <citation type="submission" date="2016-11" db="UniProtKB">
        <authorList>
            <consortium name="WormBaseParasite"/>
        </authorList>
    </citation>
    <scope>IDENTIFICATION</scope>
</reference>
<dbReference type="eggNOG" id="KOG0269">
    <property type="taxonomic scope" value="Eukaryota"/>
</dbReference>
<dbReference type="STRING" id="1561998.A0A1I7TMQ3"/>
<feature type="compositionally biased region" description="Basic and acidic residues" evidence="5">
    <location>
        <begin position="938"/>
        <end position="950"/>
    </location>
</feature>
<feature type="compositionally biased region" description="Low complexity" evidence="5">
    <location>
        <begin position="1238"/>
        <end position="1258"/>
    </location>
</feature>
<evidence type="ECO:0000256" key="4">
    <source>
        <dbReference type="ARBA" id="ARBA00040269"/>
    </source>
</evidence>
<evidence type="ECO:0000313" key="8">
    <source>
        <dbReference type="WBParaSite" id="Csp11.Scaffold628.g7452.t1"/>
    </source>
</evidence>
<accession>A0A1I7TMQ3</accession>
<feature type="compositionally biased region" description="Polar residues" evidence="5">
    <location>
        <begin position="960"/>
        <end position="971"/>
    </location>
</feature>
<dbReference type="InterPro" id="IPR049566">
    <property type="entry name" value="WDR59_RTC1-like_RING_Znf"/>
</dbReference>
<feature type="compositionally biased region" description="Basic and acidic residues" evidence="5">
    <location>
        <begin position="873"/>
        <end position="884"/>
    </location>
</feature>
<feature type="region of interest" description="Disordered" evidence="5">
    <location>
        <begin position="938"/>
        <end position="972"/>
    </location>
</feature>
<dbReference type="FunFam" id="2.130.10.10:FF:001790">
    <property type="entry name" value="Uncharacterized protein"/>
    <property type="match status" value="1"/>
</dbReference>
<dbReference type="InterPro" id="IPR037590">
    <property type="entry name" value="WDR24"/>
</dbReference>
<feature type="region of interest" description="Disordered" evidence="5">
    <location>
        <begin position="1287"/>
        <end position="1315"/>
    </location>
</feature>
<comment type="similarity">
    <text evidence="1">Belongs to the WD repeat WDR24 family.</text>
</comment>
<keyword evidence="3" id="KW-0677">Repeat</keyword>
<proteinExistence type="inferred from homology"/>
<dbReference type="PANTHER" id="PTHR46200">
    <property type="entry name" value="GATOR COMPLEX PROTEIN WDR24"/>
    <property type="match status" value="1"/>
</dbReference>
<evidence type="ECO:0000256" key="2">
    <source>
        <dbReference type="ARBA" id="ARBA00022574"/>
    </source>
</evidence>
<sequence>MQKSSPGNVQKKESSEMLFADYGKTPSDSEDPTPENKRVIDLYEPVDAMCLNRERDRVVVAGIRGVLQIIKIQNVKGEAVEPPSIVKDLDMRVYRKGKVNILYSAQNVKWNQLYDQYIATTSSNGSIVCWNVSRRNKSVFKSHERSATCLDWHASTPYTLISGSRDCTVKSYDMRVKDSHQLTFSERNCESIRDLALCKAPGFDDYFFTGDDGGVVRLWDLRQTRRFIFQKVAHRSFVSTLSLNPHDRSLIATGGGRDKLVKIWEWTGPELNRVSVVETTAPLGRVVWRPDKPYHLATCASVNETTVHVWDVRRPYLPLVTYDEHRDSVTDACWPSNNQDVFLTCGKDGQVVLHNIDSGHAPISFACDVAFDITPDGMMGLAINSEIHAKNDAELEASVISTDGKKKSIRQIPYESFNKPIKSLVAFGVPEALTHSLPPTTFYKIAEKYVIGGVEIAQLCEKNSKIARKAGLEHVAQTWRLVEALCEQAHIQEEYDKLTAEEKERVIRAWAVRKKELAAEGRRWLSNLNDHYRDDVKRQVTQRLENTQHVTAFLKFSSSSESEDGNDIIGDGENNKEDVDRMKPNVDKNAVKTKKRKKKKKTTAAPSDFYFGAGEANFKGGKQEILHHNEYIGLRKEAYELRDVEKERRFFCKAKKQPTTAEEYDEIQKELLENEADFQAWSPMLEVYRILLYHAEQGDMQTCATITMVCGKRLMDAVDFYTINGWILCYIEMLDRLELYIVIAKIRKYCTIESISSVSRENTTIQLSHADCNALIVNGRCSRCESAVEADCTVCRFPIIGMTYQCNVCGHCMHADHAYQWFQKSTSCAFVGCPCTCGENLWPDIERTFIGNDEVQRAHRKFQNEESNDDEPSENRVDASRLDTDSEESQEEDLEWSPGTATVRQKFGEIPCEDWNTPWAQHLVNLVNARKEVYKNMKREEGMEEEKKDEDVDSDEAQYNDPNALSPTAQKDANDSLIRGAFLYSLQKEHEVHKKIIHSKPTEDPIIKRKPVKRKSFTSEKVENPHVKRRLERIIEEDEEGWDDDDSEERSAKKVKREVVKQEVVDDSDDEVTDVFQYQSWSVMKHAKRGNKLNAKGYIKSIGPIGIQSNPNYFKRPREAENERTTSPILTNAVRNHLASLNQNVVGSSSEDSDTDEELYNPYSFREVIRRETERHRMKKNAPKSFGEKAWDILNMSREELKERKAEKQRKRMKNQYNEWFASGTFRKVEVSTDEFTVSSLSDCSTSTESTSESSSDVHYSASKENDALSSSSSVSELFIPASETAQRNVGKGYKAEHESDLSSHEEMPAESIENALIATNDVDPKQEVPTLELASKFKKYKKKAVL</sequence>
<dbReference type="WBParaSite" id="Csp11.Scaffold628.g7452.t1">
    <property type="protein sequence ID" value="Csp11.Scaffold628.g7452.t1"/>
    <property type="gene ID" value="Csp11.Scaffold628.g7452"/>
</dbReference>
<evidence type="ECO:0000256" key="5">
    <source>
        <dbReference type="SAM" id="MobiDB-lite"/>
    </source>
</evidence>
<dbReference type="InterPro" id="IPR036322">
    <property type="entry name" value="WD40_repeat_dom_sf"/>
</dbReference>
<feature type="compositionally biased region" description="Acidic residues" evidence="5">
    <location>
        <begin position="885"/>
        <end position="895"/>
    </location>
</feature>
<keyword evidence="7" id="KW-1185">Reference proteome</keyword>
<dbReference type="GO" id="GO:1904263">
    <property type="term" value="P:positive regulation of TORC1 signaling"/>
    <property type="evidence" value="ECO:0007669"/>
    <property type="project" value="TreeGrafter"/>
</dbReference>
<dbReference type="GO" id="GO:0016239">
    <property type="term" value="P:positive regulation of macroautophagy"/>
    <property type="evidence" value="ECO:0007669"/>
    <property type="project" value="TreeGrafter"/>
</dbReference>
<dbReference type="Proteomes" id="UP000095282">
    <property type="component" value="Unplaced"/>
</dbReference>
<feature type="domain" description="WDR59/RTC1-like RING zinc finger" evidence="6">
    <location>
        <begin position="789"/>
        <end position="839"/>
    </location>
</feature>
<dbReference type="GO" id="GO:0061700">
    <property type="term" value="C:GATOR2 complex"/>
    <property type="evidence" value="ECO:0007669"/>
    <property type="project" value="TreeGrafter"/>
</dbReference>
<feature type="region of interest" description="Disordered" evidence="5">
    <location>
        <begin position="1238"/>
        <end position="1275"/>
    </location>
</feature>
<feature type="compositionally biased region" description="Basic and acidic residues" evidence="5">
    <location>
        <begin position="1294"/>
        <end position="1308"/>
    </location>
</feature>
<dbReference type="Gene3D" id="2.130.10.10">
    <property type="entry name" value="YVTN repeat-like/Quinoprotein amine dehydrogenase"/>
    <property type="match status" value="2"/>
</dbReference>
<dbReference type="Pfam" id="PF00400">
    <property type="entry name" value="WD40"/>
    <property type="match status" value="3"/>
</dbReference>
<evidence type="ECO:0000313" key="7">
    <source>
        <dbReference type="Proteomes" id="UP000095282"/>
    </source>
</evidence>
<evidence type="ECO:0000256" key="3">
    <source>
        <dbReference type="ARBA" id="ARBA00022737"/>
    </source>
</evidence>
<dbReference type="GO" id="GO:0005774">
    <property type="term" value="C:vacuolar membrane"/>
    <property type="evidence" value="ECO:0007669"/>
    <property type="project" value="TreeGrafter"/>
</dbReference>
<dbReference type="SMART" id="SM00320">
    <property type="entry name" value="WD40"/>
    <property type="match status" value="6"/>
</dbReference>
<organism evidence="7 8">
    <name type="scientific">Caenorhabditis tropicalis</name>
    <dbReference type="NCBI Taxonomy" id="1561998"/>
    <lineage>
        <taxon>Eukaryota</taxon>
        <taxon>Metazoa</taxon>
        <taxon>Ecdysozoa</taxon>
        <taxon>Nematoda</taxon>
        <taxon>Chromadorea</taxon>
        <taxon>Rhabditida</taxon>
        <taxon>Rhabditina</taxon>
        <taxon>Rhabditomorpha</taxon>
        <taxon>Rhabditoidea</taxon>
        <taxon>Rhabditidae</taxon>
        <taxon>Peloderinae</taxon>
        <taxon>Caenorhabditis</taxon>
    </lineage>
</organism>
<dbReference type="Pfam" id="PF17120">
    <property type="entry name" value="zf-RING_16"/>
    <property type="match status" value="1"/>
</dbReference>
<keyword evidence="2" id="KW-0853">WD repeat</keyword>
<feature type="region of interest" description="Disordered" evidence="5">
    <location>
        <begin position="1"/>
        <end position="36"/>
    </location>
</feature>
<dbReference type="GO" id="GO:0005829">
    <property type="term" value="C:cytosol"/>
    <property type="evidence" value="ECO:0007669"/>
    <property type="project" value="TreeGrafter"/>
</dbReference>